<dbReference type="Proteomes" id="UP000014400">
    <property type="component" value="Unassembled WGS sequence"/>
</dbReference>
<dbReference type="PANTHER" id="PTHR43400:SF7">
    <property type="entry name" value="FAD-DEPENDENT OXIDOREDUCTASE 2 FAD BINDING DOMAIN-CONTAINING PROTEIN"/>
    <property type="match status" value="1"/>
</dbReference>
<keyword evidence="8" id="KW-1185">Reference proteome</keyword>
<name>S3BFQ5_9BURK</name>
<gene>
    <name evidence="7" type="ORF">HMPREF1476_00888</name>
</gene>
<feature type="domain" description="FAD-dependent oxidoreductase 2 FAD-binding" evidence="6">
    <location>
        <begin position="19"/>
        <end position="443"/>
    </location>
</feature>
<dbReference type="Pfam" id="PF00890">
    <property type="entry name" value="FAD_binding_2"/>
    <property type="match status" value="1"/>
</dbReference>
<dbReference type="EMBL" id="ATCF01000012">
    <property type="protein sequence ID" value="EPE00159.1"/>
    <property type="molecule type" value="Genomic_DNA"/>
</dbReference>
<evidence type="ECO:0000313" key="8">
    <source>
        <dbReference type="Proteomes" id="UP000014400"/>
    </source>
</evidence>
<feature type="transmembrane region" description="Helical" evidence="5">
    <location>
        <begin position="20"/>
        <end position="41"/>
    </location>
</feature>
<dbReference type="InterPro" id="IPR036188">
    <property type="entry name" value="FAD/NAD-bd_sf"/>
</dbReference>
<dbReference type="Gene3D" id="3.90.700.10">
    <property type="entry name" value="Succinate dehydrogenase/fumarate reductase flavoprotein, catalytic domain"/>
    <property type="match status" value="1"/>
</dbReference>
<dbReference type="Gene3D" id="3.50.50.60">
    <property type="entry name" value="FAD/NAD(P)-binding domain"/>
    <property type="match status" value="1"/>
</dbReference>
<evidence type="ECO:0000256" key="5">
    <source>
        <dbReference type="SAM" id="Phobius"/>
    </source>
</evidence>
<evidence type="ECO:0000256" key="4">
    <source>
        <dbReference type="ARBA" id="ARBA00023002"/>
    </source>
</evidence>
<dbReference type="GO" id="GO:0016491">
    <property type="term" value="F:oxidoreductase activity"/>
    <property type="evidence" value="ECO:0007669"/>
    <property type="project" value="UniProtKB-KW"/>
</dbReference>
<comment type="caution">
    <text evidence="7">The sequence shown here is derived from an EMBL/GenBank/DDBJ whole genome shotgun (WGS) entry which is preliminary data.</text>
</comment>
<reference evidence="7 8" key="1">
    <citation type="submission" date="2013-04" db="EMBL/GenBank/DDBJ databases">
        <title>The Genome Sequence of Sutterella wadsworthensis HGA0223.</title>
        <authorList>
            <consortium name="The Broad Institute Genomics Platform"/>
            <person name="Earl A."/>
            <person name="Ward D."/>
            <person name="Feldgarden M."/>
            <person name="Gevers D."/>
            <person name="Schmidt T.M."/>
            <person name="Dover J."/>
            <person name="Dai D."/>
            <person name="Walker B."/>
            <person name="Young S."/>
            <person name="Zeng Q."/>
            <person name="Gargeya S."/>
            <person name="Fitzgerald M."/>
            <person name="Haas B."/>
            <person name="Abouelleil A."/>
            <person name="Allen A.W."/>
            <person name="Alvarado L."/>
            <person name="Arachchi H.M."/>
            <person name="Berlin A.M."/>
            <person name="Chapman S.B."/>
            <person name="Gainer-Dewar J."/>
            <person name="Goldberg J."/>
            <person name="Griggs A."/>
            <person name="Gujja S."/>
            <person name="Hansen M."/>
            <person name="Howarth C."/>
            <person name="Imamovic A."/>
            <person name="Ireland A."/>
            <person name="Larimer J."/>
            <person name="McCowan C."/>
            <person name="Murphy C."/>
            <person name="Pearson M."/>
            <person name="Poon T.W."/>
            <person name="Priest M."/>
            <person name="Roberts A."/>
            <person name="Saif S."/>
            <person name="Shea T."/>
            <person name="Sisk P."/>
            <person name="Sykes S."/>
            <person name="Wortman J."/>
            <person name="Nusbaum C."/>
            <person name="Birren B."/>
        </authorList>
    </citation>
    <scope>NUCLEOTIDE SEQUENCE [LARGE SCALE GENOMIC DNA]</scope>
    <source>
        <strain evidence="7 8">HGA0223</strain>
    </source>
</reference>
<evidence type="ECO:0000256" key="3">
    <source>
        <dbReference type="ARBA" id="ARBA00022827"/>
    </source>
</evidence>
<organism evidence="7 8">
    <name type="scientific">Sutterella wadsworthensis HGA0223</name>
    <dbReference type="NCBI Taxonomy" id="1203554"/>
    <lineage>
        <taxon>Bacteria</taxon>
        <taxon>Pseudomonadati</taxon>
        <taxon>Pseudomonadota</taxon>
        <taxon>Betaproteobacteria</taxon>
        <taxon>Burkholderiales</taxon>
        <taxon>Sutterellaceae</taxon>
        <taxon>Sutterella</taxon>
    </lineage>
</organism>
<dbReference type="PATRIC" id="fig|1203554.3.peg.906"/>
<proteinExistence type="predicted"/>
<dbReference type="SUPFAM" id="SSF51905">
    <property type="entry name" value="FAD/NAD(P)-binding domain"/>
    <property type="match status" value="1"/>
</dbReference>
<dbReference type="PANTHER" id="PTHR43400">
    <property type="entry name" value="FUMARATE REDUCTASE"/>
    <property type="match status" value="1"/>
</dbReference>
<keyword evidence="4" id="KW-0560">Oxidoreductase</keyword>
<keyword evidence="5" id="KW-1133">Transmembrane helix</keyword>
<evidence type="ECO:0000256" key="1">
    <source>
        <dbReference type="ARBA" id="ARBA00001974"/>
    </source>
</evidence>
<comment type="cofactor">
    <cofactor evidence="1">
        <name>FAD</name>
        <dbReference type="ChEBI" id="CHEBI:57692"/>
    </cofactor>
</comment>
<keyword evidence="3" id="KW-0274">FAD</keyword>
<accession>S3BFQ5</accession>
<evidence type="ECO:0000259" key="6">
    <source>
        <dbReference type="Pfam" id="PF00890"/>
    </source>
</evidence>
<protein>
    <submittedName>
        <fullName evidence="7">Flavocytochrome c</fullName>
    </submittedName>
</protein>
<dbReference type="STRING" id="1203554.HMPREF1476_00888"/>
<dbReference type="AlphaFoldDB" id="S3BFQ5"/>
<dbReference type="InterPro" id="IPR050315">
    <property type="entry name" value="FAD-oxidoreductase_2"/>
</dbReference>
<dbReference type="InterPro" id="IPR027477">
    <property type="entry name" value="Succ_DH/fumarate_Rdtase_cat_sf"/>
</dbReference>
<dbReference type="InterPro" id="IPR003953">
    <property type="entry name" value="FAD-dep_OxRdtase_2_FAD-bd"/>
</dbReference>
<dbReference type="eggNOG" id="COG1053">
    <property type="taxonomic scope" value="Bacteria"/>
</dbReference>
<keyword evidence="2" id="KW-0285">Flavoprotein</keyword>
<dbReference type="SUPFAM" id="SSF56425">
    <property type="entry name" value="Succinate dehydrogenase/fumarate reductase flavoprotein, catalytic domain"/>
    <property type="match status" value="1"/>
</dbReference>
<keyword evidence="5" id="KW-0472">Membrane</keyword>
<evidence type="ECO:0000313" key="7">
    <source>
        <dbReference type="EMBL" id="EPE00159.1"/>
    </source>
</evidence>
<keyword evidence="5" id="KW-0812">Transmembrane</keyword>
<dbReference type="HOGENOM" id="CLU_011398_4_6_4"/>
<evidence type="ECO:0000256" key="2">
    <source>
        <dbReference type="ARBA" id="ARBA00022630"/>
    </source>
</evidence>
<sequence length="474" mass="49933">MLGGVTAAEAKSSKSAKYDLVIVGAGCGGLVCAIHAAELGLKPLLLEKMPMPAGNAIYAAGFLLGLNTSFQKAKNVPADTAEAFYDDMMKVSQQKAVPALTHTVVDNCTRLLEWLHSYCGINFLTGNKLVWPQLYRSHLVTGELKPGGAQLVMTLLNKAKAMGVEVRTSTKVVELIADPKTGGVAGAKVKTKGVVSEVYAKYGVVLATGGFSANQALVTQYIGSAGAKMPIRGSRIVAGENIVLTAPFLPKVVNVDQFHCGPIYGPTGANPLNIVNNGVCVNRQGVRFTDEGQTYVQMSRDVASMTPDNWAFMVCDQKTHDMPILKNDWESYARTKAPVYTGQTLEEAAKAAGIDAKTLQKTVEDFNKAVAGGDAGKLTPPNTRDKAPVIDTAPFYIVPFQGGMTATFGGPLINTEGEVLDTENHPVGNLYAIGNAAGGLFYDNYVGGAQLTAAGVFGMIVAEHVKALKSGKAA</sequence>